<feature type="domain" description="MobA-like NTP transferase" evidence="18">
    <location>
        <begin position="12"/>
        <end position="141"/>
    </location>
</feature>
<feature type="binding site" evidence="17">
    <location>
        <position position="450"/>
    </location>
    <ligand>
        <name>acetyl-CoA</name>
        <dbReference type="ChEBI" id="CHEBI:57288"/>
    </ligand>
</feature>
<keyword evidence="8 17" id="KW-0460">Magnesium</keyword>
<dbReference type="GO" id="GO:0003977">
    <property type="term" value="F:UDP-N-acetylglucosamine diphosphorylase activity"/>
    <property type="evidence" value="ECO:0007669"/>
    <property type="project" value="UniProtKB-EC"/>
</dbReference>
<keyword evidence="3 17" id="KW-0963">Cytoplasm</keyword>
<feature type="active site" description="Proton acceptor" evidence="17">
    <location>
        <position position="373"/>
    </location>
</feature>
<feature type="binding site" evidence="17">
    <location>
        <position position="376"/>
    </location>
    <ligand>
        <name>UDP-N-acetyl-alpha-D-glucosamine</name>
        <dbReference type="ChEBI" id="CHEBI:57705"/>
    </ligand>
</feature>
<keyword evidence="20" id="KW-1185">Reference proteome</keyword>
<evidence type="ECO:0000256" key="9">
    <source>
        <dbReference type="ARBA" id="ARBA00022960"/>
    </source>
</evidence>
<evidence type="ECO:0000256" key="6">
    <source>
        <dbReference type="ARBA" id="ARBA00022723"/>
    </source>
</evidence>
<gene>
    <name evidence="17 19" type="primary">glmU</name>
    <name evidence="19" type="ORF">PCC79_03245</name>
</gene>
<comment type="pathway">
    <text evidence="17">Bacterial outer membrane biogenesis; LPS lipid A biosynthesis.</text>
</comment>
<feature type="binding site" evidence="17">
    <location>
        <begin position="15"/>
        <end position="18"/>
    </location>
    <ligand>
        <name>UDP-N-acetyl-alpha-D-glucosamine</name>
        <dbReference type="ChEBI" id="CHEBI:57705"/>
    </ligand>
</feature>
<keyword evidence="9 17" id="KW-0133">Cell shape</keyword>
<dbReference type="PANTHER" id="PTHR43584:SF3">
    <property type="entry name" value="BIFUNCTIONAL PROTEIN GLMU"/>
    <property type="match status" value="1"/>
</dbReference>
<evidence type="ECO:0000256" key="13">
    <source>
        <dbReference type="ARBA" id="ARBA00023316"/>
    </source>
</evidence>
<evidence type="ECO:0000256" key="3">
    <source>
        <dbReference type="ARBA" id="ARBA00022490"/>
    </source>
</evidence>
<evidence type="ECO:0000256" key="1">
    <source>
        <dbReference type="ARBA" id="ARBA00007707"/>
    </source>
</evidence>
<feature type="region of interest" description="N-acetyltransferase" evidence="17">
    <location>
        <begin position="262"/>
        <end position="482"/>
    </location>
</feature>
<evidence type="ECO:0000313" key="19">
    <source>
        <dbReference type="EMBL" id="WZW99229.1"/>
    </source>
</evidence>
<dbReference type="NCBIfam" id="TIGR01173">
    <property type="entry name" value="glmU"/>
    <property type="match status" value="1"/>
</dbReference>
<evidence type="ECO:0000256" key="7">
    <source>
        <dbReference type="ARBA" id="ARBA00022737"/>
    </source>
</evidence>
<protein>
    <recommendedName>
        <fullName evidence="17">Bifunctional protein GlmU</fullName>
    </recommendedName>
    <domain>
        <recommendedName>
            <fullName evidence="17">UDP-N-acetylglucosamine pyrophosphorylase</fullName>
            <ecNumber evidence="17">2.7.7.23</ecNumber>
        </recommendedName>
        <alternativeName>
            <fullName evidence="17">N-acetylglucosamine-1-phosphate uridyltransferase</fullName>
        </alternativeName>
    </domain>
    <domain>
        <recommendedName>
            <fullName evidence="17">Glucosamine-1-phosphate N-acetyltransferase</fullName>
            <ecNumber evidence="17">2.3.1.157</ecNumber>
        </recommendedName>
    </domain>
</protein>
<name>A0ABZ3C907_9ACTN</name>
<comment type="caution">
    <text evidence="17">Lacks conserved residue(s) required for the propagation of feature annotation.</text>
</comment>
<feature type="binding site" evidence="17">
    <location>
        <position position="361"/>
    </location>
    <ligand>
        <name>UDP-N-acetyl-alpha-D-glucosamine</name>
        <dbReference type="ChEBI" id="CHEBI:57705"/>
    </ligand>
</feature>
<dbReference type="SUPFAM" id="SSF53448">
    <property type="entry name" value="Nucleotide-diphospho-sugar transferases"/>
    <property type="match status" value="1"/>
</dbReference>
<feature type="binding site" evidence="17">
    <location>
        <position position="149"/>
    </location>
    <ligand>
        <name>UDP-N-acetyl-alpha-D-glucosamine</name>
        <dbReference type="ChEBI" id="CHEBI:57705"/>
    </ligand>
</feature>
<dbReference type="PROSITE" id="PS00101">
    <property type="entry name" value="HEXAPEP_TRANSFERASES"/>
    <property type="match status" value="1"/>
</dbReference>
<evidence type="ECO:0000256" key="14">
    <source>
        <dbReference type="ARBA" id="ARBA00048247"/>
    </source>
</evidence>
<dbReference type="Gene3D" id="2.160.10.10">
    <property type="entry name" value="Hexapeptide repeat proteins"/>
    <property type="match status" value="1"/>
</dbReference>
<feature type="binding site" evidence="17">
    <location>
        <begin position="87"/>
        <end position="88"/>
    </location>
    <ligand>
        <name>UDP-N-acetyl-alpha-D-glucosamine</name>
        <dbReference type="ChEBI" id="CHEBI:57705"/>
    </ligand>
</feature>
<evidence type="ECO:0000256" key="16">
    <source>
        <dbReference type="ARBA" id="ARBA00049628"/>
    </source>
</evidence>
<dbReference type="InterPro" id="IPR050065">
    <property type="entry name" value="GlmU-like"/>
</dbReference>
<dbReference type="CDD" id="cd03353">
    <property type="entry name" value="LbH_GlmU_C"/>
    <property type="match status" value="1"/>
</dbReference>
<feature type="binding site" evidence="17">
    <location>
        <position position="165"/>
    </location>
    <ligand>
        <name>UDP-N-acetyl-alpha-D-glucosamine</name>
        <dbReference type="ChEBI" id="CHEBI:57705"/>
    </ligand>
</feature>
<dbReference type="SUPFAM" id="SSF51161">
    <property type="entry name" value="Trimeric LpxA-like enzymes"/>
    <property type="match status" value="1"/>
</dbReference>
<evidence type="ECO:0000256" key="15">
    <source>
        <dbReference type="ARBA" id="ARBA00048493"/>
    </source>
</evidence>
<dbReference type="InterPro" id="IPR025877">
    <property type="entry name" value="MobA-like_NTP_Trfase"/>
</dbReference>
<dbReference type="EC" id="2.7.7.23" evidence="17"/>
<evidence type="ECO:0000256" key="5">
    <source>
        <dbReference type="ARBA" id="ARBA00022695"/>
    </source>
</evidence>
<dbReference type="InterPro" id="IPR005882">
    <property type="entry name" value="Bifunctional_GlmU"/>
</dbReference>
<evidence type="ECO:0000256" key="10">
    <source>
        <dbReference type="ARBA" id="ARBA00022984"/>
    </source>
</evidence>
<comment type="catalytic activity">
    <reaction evidence="14 17">
        <text>alpha-D-glucosamine 1-phosphate + acetyl-CoA = N-acetyl-alpha-D-glucosamine 1-phosphate + CoA + H(+)</text>
        <dbReference type="Rhea" id="RHEA:13725"/>
        <dbReference type="ChEBI" id="CHEBI:15378"/>
        <dbReference type="ChEBI" id="CHEBI:57287"/>
        <dbReference type="ChEBI" id="CHEBI:57288"/>
        <dbReference type="ChEBI" id="CHEBI:57776"/>
        <dbReference type="ChEBI" id="CHEBI:58516"/>
        <dbReference type="EC" id="2.3.1.157"/>
    </reaction>
</comment>
<feature type="binding site" evidence="17">
    <location>
        <position position="390"/>
    </location>
    <ligand>
        <name>acetyl-CoA</name>
        <dbReference type="ChEBI" id="CHEBI:57288"/>
    </ligand>
</feature>
<keyword evidence="11 17" id="KW-0511">Multifunctional enzyme</keyword>
<keyword evidence="4 17" id="KW-0808">Transferase</keyword>
<comment type="pathway">
    <text evidence="17">Nucleotide-sugar biosynthesis; UDP-N-acetyl-alpha-D-glucosamine biosynthesis; UDP-N-acetyl-alpha-D-glucosamine from N-acetyl-alpha-D-glucosamine 1-phosphate: step 1/1.</text>
</comment>
<keyword evidence="13 17" id="KW-0961">Cell wall biogenesis/degradation</keyword>
<proteinExistence type="inferred from homology"/>
<evidence type="ECO:0000256" key="8">
    <source>
        <dbReference type="ARBA" id="ARBA00022842"/>
    </source>
</evidence>
<comment type="subcellular location">
    <subcellularLocation>
        <location evidence="17">Cytoplasm</location>
    </subcellularLocation>
</comment>
<reference evidence="19 20" key="1">
    <citation type="journal article" date="2023" name="Environ Microbiome">
        <title>A coral-associated actinobacterium mitigates coral bleaching under heat stress.</title>
        <authorList>
            <person name="Li J."/>
            <person name="Zou Y."/>
            <person name="Li Q."/>
            <person name="Zhang J."/>
            <person name="Bourne D.G."/>
            <person name="Lyu Y."/>
            <person name="Liu C."/>
            <person name="Zhang S."/>
        </authorList>
    </citation>
    <scope>NUCLEOTIDE SEQUENCE [LARGE SCALE GENOMIC DNA]</scope>
    <source>
        <strain evidence="19 20">SCSIO 13291</strain>
    </source>
</reference>
<comment type="subunit">
    <text evidence="17">Homotrimer.</text>
</comment>
<dbReference type="InterPro" id="IPR011004">
    <property type="entry name" value="Trimer_LpxA-like_sf"/>
</dbReference>
<dbReference type="InterPro" id="IPR029044">
    <property type="entry name" value="Nucleotide-diphossugar_trans"/>
</dbReference>
<organism evidence="19 20">
    <name type="scientific">Propioniciclava soli</name>
    <dbReference type="NCBI Taxonomy" id="2775081"/>
    <lineage>
        <taxon>Bacteria</taxon>
        <taxon>Bacillati</taxon>
        <taxon>Actinomycetota</taxon>
        <taxon>Actinomycetes</taxon>
        <taxon>Propionibacteriales</taxon>
        <taxon>Propionibacteriaceae</taxon>
        <taxon>Propioniciclava</taxon>
    </lineage>
</organism>
<keyword evidence="7 17" id="KW-0677">Repeat</keyword>
<dbReference type="Gene3D" id="3.90.550.10">
    <property type="entry name" value="Spore Coat Polysaccharide Biosynthesis Protein SpsA, Chain A"/>
    <property type="match status" value="1"/>
</dbReference>
<keyword evidence="10 17" id="KW-0573">Peptidoglycan synthesis</keyword>
<comment type="function">
    <text evidence="16 17">Catalyzes the last two sequential reactions in the de novo biosynthetic pathway for UDP-N-acetylglucosamine (UDP-GlcNAc). The C-terminal domain catalyzes the transfer of acetyl group from acetyl coenzyme A to glucosamine-1-phosphate (GlcN-1-P) to produce N-acetylglucosamine-1-phosphate (GlcNAc-1-P), which is converted into UDP-GlcNAc by the transfer of uridine 5-monophosphate (from uridine 5-triphosphate), a reaction catalyzed by the N-terminal domain.</text>
</comment>
<dbReference type="PANTHER" id="PTHR43584">
    <property type="entry name" value="NUCLEOTIDYL TRANSFERASE"/>
    <property type="match status" value="1"/>
</dbReference>
<sequence length="482" mass="50319">MTEQVSGQVAAVVILAAGAGTRMRSTRSKLLHAVAGQSLLSHAVDAADALAPQRLVVVVGHEREQVAAHLAEIAPHALTAVQEQQRGTGDAVRCGLAALEASEGEVVVTMGDVPLLTGETLAELVSQHRATGDAVTILSSELDDPTGYGRIVRDDDGDQVAAIVEQRDCTPEQATIREINAGIYVFDGPVLRDGLASLTADNDQGELYLTDVVRFARSAGRGVHSHVLEDRWQTEGVNDRVQLAALNREYNRRIVEEWQRAGVTVVDPATTWIHASVDLGTDVTLLPGTSLEGATTIAAGATIGPDTTLTDVEVGEGATVIRTHGSLAVIGDGATVGPYSFLRPGTQLGVRGKIGAFVETKNAVIGDGAKVPHLTYCGDAEVGEGANIGAGTIFANYDGVSKSTTVIGRHSFVGSNSVLVAPVTVADGSYVAAGSALTDDVDPGQLAIARARQRNIPGWVETRRGDTRTWQAAREAINNEGA</sequence>
<evidence type="ECO:0000256" key="11">
    <source>
        <dbReference type="ARBA" id="ARBA00023268"/>
    </source>
</evidence>
<evidence type="ECO:0000256" key="12">
    <source>
        <dbReference type="ARBA" id="ARBA00023315"/>
    </source>
</evidence>
<dbReference type="Pfam" id="PF12804">
    <property type="entry name" value="NTP_transf_3"/>
    <property type="match status" value="1"/>
</dbReference>
<dbReference type="EMBL" id="CP115965">
    <property type="protein sequence ID" value="WZW99229.1"/>
    <property type="molecule type" value="Genomic_DNA"/>
</dbReference>
<comment type="pathway">
    <text evidence="17">Nucleotide-sugar biosynthesis; UDP-N-acetyl-alpha-D-glucosamine biosynthesis; N-acetyl-alpha-D-glucosamine 1-phosphate from alpha-D-glucosamine 6-phosphate (route II): step 2/2.</text>
</comment>
<feature type="region of interest" description="Linker" evidence="17">
    <location>
        <begin position="241"/>
        <end position="261"/>
    </location>
</feature>
<dbReference type="HAMAP" id="MF_01631">
    <property type="entry name" value="GlmU"/>
    <property type="match status" value="1"/>
</dbReference>
<feature type="binding site" evidence="17">
    <location>
        <position position="29"/>
    </location>
    <ligand>
        <name>UDP-N-acetyl-alpha-D-glucosamine</name>
        <dbReference type="ChEBI" id="CHEBI:57705"/>
    </ligand>
</feature>
<feature type="binding site" evidence="17">
    <location>
        <position position="433"/>
    </location>
    <ligand>
        <name>acetyl-CoA</name>
        <dbReference type="ChEBI" id="CHEBI:57288"/>
    </ligand>
</feature>
<feature type="binding site" evidence="17">
    <location>
        <position position="82"/>
    </location>
    <ligand>
        <name>UDP-N-acetyl-alpha-D-glucosamine</name>
        <dbReference type="ChEBI" id="CHEBI:57705"/>
    </ligand>
</feature>
<keyword evidence="5 17" id="KW-0548">Nucleotidyltransferase</keyword>
<keyword evidence="6 17" id="KW-0479">Metal-binding</keyword>
<feature type="binding site" evidence="17">
    <location>
        <position position="112"/>
    </location>
    <ligand>
        <name>Mg(2+)</name>
        <dbReference type="ChEBI" id="CHEBI:18420"/>
    </ligand>
</feature>
<feature type="binding site" evidence="17">
    <location>
        <position position="238"/>
    </location>
    <ligand>
        <name>Mg(2+)</name>
        <dbReference type="ChEBI" id="CHEBI:18420"/>
    </ligand>
</feature>
<dbReference type="InterPro" id="IPR038009">
    <property type="entry name" value="GlmU_C_LbH"/>
</dbReference>
<feature type="binding site" evidence="17">
    <location>
        <position position="180"/>
    </location>
    <ligand>
        <name>UDP-N-acetyl-alpha-D-glucosamine</name>
        <dbReference type="ChEBI" id="CHEBI:57705"/>
    </ligand>
</feature>
<dbReference type="EC" id="2.3.1.157" evidence="17"/>
<evidence type="ECO:0000256" key="4">
    <source>
        <dbReference type="ARBA" id="ARBA00022679"/>
    </source>
</evidence>
<feature type="binding site" evidence="17">
    <location>
        <position position="387"/>
    </location>
    <ligand>
        <name>UDP-N-acetyl-alpha-D-glucosamine</name>
        <dbReference type="ChEBI" id="CHEBI:57705"/>
    </ligand>
</feature>
<dbReference type="Proteomes" id="UP001434337">
    <property type="component" value="Chromosome"/>
</dbReference>
<dbReference type="CDD" id="cd02540">
    <property type="entry name" value="GT2_GlmU_N_bac"/>
    <property type="match status" value="1"/>
</dbReference>
<comment type="catalytic activity">
    <reaction evidence="15 17">
        <text>N-acetyl-alpha-D-glucosamine 1-phosphate + UTP + H(+) = UDP-N-acetyl-alpha-D-glucosamine + diphosphate</text>
        <dbReference type="Rhea" id="RHEA:13509"/>
        <dbReference type="ChEBI" id="CHEBI:15378"/>
        <dbReference type="ChEBI" id="CHEBI:33019"/>
        <dbReference type="ChEBI" id="CHEBI:46398"/>
        <dbReference type="ChEBI" id="CHEBI:57705"/>
        <dbReference type="ChEBI" id="CHEBI:57776"/>
        <dbReference type="EC" id="2.7.7.23"/>
    </reaction>
</comment>
<feature type="binding site" evidence="17">
    <location>
        <position position="343"/>
    </location>
    <ligand>
        <name>UDP-N-acetyl-alpha-D-glucosamine</name>
        <dbReference type="ChEBI" id="CHEBI:57705"/>
    </ligand>
</feature>
<feature type="binding site" evidence="17">
    <location>
        <begin position="396"/>
        <end position="397"/>
    </location>
    <ligand>
        <name>acetyl-CoA</name>
        <dbReference type="ChEBI" id="CHEBI:57288"/>
    </ligand>
</feature>
<dbReference type="NCBIfam" id="NF010932">
    <property type="entry name" value="PRK14352.1"/>
    <property type="match status" value="1"/>
</dbReference>
<evidence type="ECO:0000259" key="18">
    <source>
        <dbReference type="Pfam" id="PF12804"/>
    </source>
</evidence>
<comment type="similarity">
    <text evidence="1 17">In the C-terminal section; belongs to the transferase hexapeptide repeat family.</text>
</comment>
<evidence type="ECO:0000313" key="20">
    <source>
        <dbReference type="Proteomes" id="UP001434337"/>
    </source>
</evidence>
<feature type="binding site" evidence="17">
    <location>
        <position position="415"/>
    </location>
    <ligand>
        <name>acetyl-CoA</name>
        <dbReference type="ChEBI" id="CHEBI:57288"/>
    </ligand>
</feature>
<accession>A0ABZ3C907</accession>
<feature type="region of interest" description="Pyrophosphorylase" evidence="17">
    <location>
        <begin position="1"/>
        <end position="240"/>
    </location>
</feature>
<comment type="cofactor">
    <cofactor evidence="17">
        <name>Mg(2+)</name>
        <dbReference type="ChEBI" id="CHEBI:18420"/>
    </cofactor>
    <text evidence="17">Binds 1 Mg(2+) ion per subunit.</text>
</comment>
<keyword evidence="12 17" id="KW-0012">Acyltransferase</keyword>
<dbReference type="InterPro" id="IPR018357">
    <property type="entry name" value="Hexapep_transf_CS"/>
</dbReference>
<dbReference type="RefSeq" id="WP_342372988.1">
    <property type="nucleotide sequence ID" value="NZ_CP115965.1"/>
</dbReference>
<evidence type="ECO:0000256" key="2">
    <source>
        <dbReference type="ARBA" id="ARBA00007947"/>
    </source>
</evidence>
<feature type="binding site" evidence="17">
    <location>
        <position position="238"/>
    </location>
    <ligand>
        <name>UDP-N-acetyl-alpha-D-glucosamine</name>
        <dbReference type="ChEBI" id="CHEBI:57705"/>
    </ligand>
</feature>
<comment type="similarity">
    <text evidence="2 17">In the N-terminal section; belongs to the N-acetylglucosamine-1-phosphate uridyltransferase family.</text>
</comment>
<evidence type="ECO:0000256" key="17">
    <source>
        <dbReference type="HAMAP-Rule" id="MF_01631"/>
    </source>
</evidence>